<sequence>SPAEKAAHKLFIVMMSLGQELDIVTHMGTNSSEIVKHIDLIVQQLDKGESARKQIFNNVSNPKPEIQNYVTEGTENTLKL</sequence>
<feature type="non-terminal residue" evidence="1">
    <location>
        <position position="80"/>
    </location>
</feature>
<dbReference type="OrthoDB" id="10390026at2759"/>
<evidence type="ECO:0000313" key="1">
    <source>
        <dbReference type="EMBL" id="KAG0146001.1"/>
    </source>
</evidence>
<organism evidence="1 2">
    <name type="scientific">Cronartium quercuum f. sp. fusiforme G11</name>
    <dbReference type="NCBI Taxonomy" id="708437"/>
    <lineage>
        <taxon>Eukaryota</taxon>
        <taxon>Fungi</taxon>
        <taxon>Dikarya</taxon>
        <taxon>Basidiomycota</taxon>
        <taxon>Pucciniomycotina</taxon>
        <taxon>Pucciniomycetes</taxon>
        <taxon>Pucciniales</taxon>
        <taxon>Coleosporiaceae</taxon>
        <taxon>Cronartium</taxon>
    </lineage>
</organism>
<feature type="non-terminal residue" evidence="1">
    <location>
        <position position="1"/>
    </location>
</feature>
<dbReference type="AlphaFoldDB" id="A0A9P6TB87"/>
<name>A0A9P6TB87_9BASI</name>
<comment type="caution">
    <text evidence="1">The sequence shown here is derived from an EMBL/GenBank/DDBJ whole genome shotgun (WGS) entry which is preliminary data.</text>
</comment>
<dbReference type="Proteomes" id="UP000886653">
    <property type="component" value="Unassembled WGS sequence"/>
</dbReference>
<accession>A0A9P6TB87</accession>
<protein>
    <submittedName>
        <fullName evidence="1">Uncharacterized protein</fullName>
    </submittedName>
</protein>
<gene>
    <name evidence="1" type="ORF">CROQUDRAFT_8244</name>
</gene>
<evidence type="ECO:0000313" key="2">
    <source>
        <dbReference type="Proteomes" id="UP000886653"/>
    </source>
</evidence>
<dbReference type="EMBL" id="MU167267">
    <property type="protein sequence ID" value="KAG0146001.1"/>
    <property type="molecule type" value="Genomic_DNA"/>
</dbReference>
<proteinExistence type="predicted"/>
<keyword evidence="2" id="KW-1185">Reference proteome</keyword>
<reference evidence="1" key="1">
    <citation type="submission" date="2013-11" db="EMBL/GenBank/DDBJ databases">
        <title>Genome sequence of the fusiform rust pathogen reveals effectors for host alternation and coevolution with pine.</title>
        <authorList>
            <consortium name="DOE Joint Genome Institute"/>
            <person name="Smith K."/>
            <person name="Pendleton A."/>
            <person name="Kubisiak T."/>
            <person name="Anderson C."/>
            <person name="Salamov A."/>
            <person name="Aerts A."/>
            <person name="Riley R."/>
            <person name="Clum A."/>
            <person name="Lindquist E."/>
            <person name="Ence D."/>
            <person name="Campbell M."/>
            <person name="Kronenberg Z."/>
            <person name="Feau N."/>
            <person name="Dhillon B."/>
            <person name="Hamelin R."/>
            <person name="Burleigh J."/>
            <person name="Smith J."/>
            <person name="Yandell M."/>
            <person name="Nelson C."/>
            <person name="Grigoriev I."/>
            <person name="Davis J."/>
        </authorList>
    </citation>
    <scope>NUCLEOTIDE SEQUENCE</scope>
    <source>
        <strain evidence="1">G11</strain>
    </source>
</reference>